<name>A0A8C4WFK5_9SAUR</name>
<organism evidence="15 16">
    <name type="scientific">Gopherus evgoodei</name>
    <name type="common">Goodes thornscrub tortoise</name>
    <dbReference type="NCBI Taxonomy" id="1825980"/>
    <lineage>
        <taxon>Eukaryota</taxon>
        <taxon>Metazoa</taxon>
        <taxon>Chordata</taxon>
        <taxon>Craniata</taxon>
        <taxon>Vertebrata</taxon>
        <taxon>Euteleostomi</taxon>
        <taxon>Archelosauria</taxon>
        <taxon>Testudinata</taxon>
        <taxon>Testudines</taxon>
        <taxon>Cryptodira</taxon>
        <taxon>Durocryptodira</taxon>
        <taxon>Testudinoidea</taxon>
        <taxon>Testudinidae</taxon>
        <taxon>Gopherus</taxon>
    </lineage>
</organism>
<keyword evidence="8 13" id="KW-0472">Membrane</keyword>
<dbReference type="InterPro" id="IPR000725">
    <property type="entry name" value="Olfact_rcpt"/>
</dbReference>
<dbReference type="InterPro" id="IPR050516">
    <property type="entry name" value="Olfactory_GPCR"/>
</dbReference>
<feature type="transmembrane region" description="Helical" evidence="13">
    <location>
        <begin position="35"/>
        <end position="61"/>
    </location>
</feature>
<reference evidence="15" key="3">
    <citation type="submission" date="2025-09" db="UniProtKB">
        <authorList>
            <consortium name="Ensembl"/>
        </authorList>
    </citation>
    <scope>IDENTIFICATION</scope>
</reference>
<evidence type="ECO:0000256" key="6">
    <source>
        <dbReference type="ARBA" id="ARBA00022989"/>
    </source>
</evidence>
<feature type="transmembrane region" description="Helical" evidence="13">
    <location>
        <begin position="209"/>
        <end position="235"/>
    </location>
</feature>
<dbReference type="PROSITE" id="PS00237">
    <property type="entry name" value="G_PROTEIN_RECEP_F1_1"/>
    <property type="match status" value="1"/>
</dbReference>
<dbReference type="PANTHER" id="PTHR26452">
    <property type="entry name" value="OLFACTORY RECEPTOR"/>
    <property type="match status" value="1"/>
</dbReference>
<dbReference type="GO" id="GO:0004930">
    <property type="term" value="F:G protein-coupled receptor activity"/>
    <property type="evidence" value="ECO:0007669"/>
    <property type="project" value="UniProtKB-KW"/>
</dbReference>
<dbReference type="InterPro" id="IPR000276">
    <property type="entry name" value="GPCR_Rhodpsn"/>
</dbReference>
<evidence type="ECO:0000256" key="13">
    <source>
        <dbReference type="RuleBase" id="RU363047"/>
    </source>
</evidence>
<keyword evidence="5 13" id="KW-0552">Olfaction</keyword>
<dbReference type="FunFam" id="1.20.1070.10:FF:000010">
    <property type="entry name" value="Olfactory receptor"/>
    <property type="match status" value="1"/>
</dbReference>
<feature type="transmembrane region" description="Helical" evidence="13">
    <location>
        <begin position="107"/>
        <end position="129"/>
    </location>
</feature>
<dbReference type="GeneTree" id="ENSGT01150000286990"/>
<keyword evidence="10" id="KW-0325">Glycoprotein</keyword>
<evidence type="ECO:0000256" key="10">
    <source>
        <dbReference type="ARBA" id="ARBA00023180"/>
    </source>
</evidence>
<feature type="transmembrane region" description="Helical" evidence="13">
    <location>
        <begin position="149"/>
        <end position="172"/>
    </location>
</feature>
<protein>
    <recommendedName>
        <fullName evidence="13">Olfactory receptor</fullName>
    </recommendedName>
</protein>
<dbReference type="Proteomes" id="UP000694390">
    <property type="component" value="Chromosome 21"/>
</dbReference>
<sequence length="326" mass="36890">SSTYFNCQKTKYTMERANQTEVTEFILMGFSLQTLLFLLFLVIYIVTMVGNILILALVVSVQNLRTPMYFFLGNLSCLETCYTSIILPRLLSSFLTGNKTISVTACFVQFYFFGCLGATECFLLSAMSYDRYLAICKPLYYITRMNDRFCLQLATGSWVSGSIAMATLTVLLSQLTFCDSNGIDHFFCDFTPIIKLSCSDTHRLEVTAFISSSIFTLPPFLLTLASYIHIIAAILRIPSTTGRQKAFSTCSSHLSVVTIYYGSLIIVYMLPDTNRLRSLNKVFSVFYTILTPLVNPLIYSLRNNAVKEALRKLFARRSHRGKQPLR</sequence>
<dbReference type="AlphaFoldDB" id="A0A8C4WFK5"/>
<accession>A0A8C4WFK5</accession>
<dbReference type="CDD" id="cd15911">
    <property type="entry name" value="7tmA_OR11A-like"/>
    <property type="match status" value="1"/>
</dbReference>
<comment type="subcellular location">
    <subcellularLocation>
        <location evidence="1 13">Cell membrane</location>
        <topology evidence="1 13">Multi-pass membrane protein</topology>
    </subcellularLocation>
</comment>
<dbReference type="PRINTS" id="PR00245">
    <property type="entry name" value="OLFACTORYR"/>
</dbReference>
<dbReference type="Pfam" id="PF13853">
    <property type="entry name" value="7tm_4"/>
    <property type="match status" value="1"/>
</dbReference>
<evidence type="ECO:0000256" key="5">
    <source>
        <dbReference type="ARBA" id="ARBA00022725"/>
    </source>
</evidence>
<evidence type="ECO:0000256" key="11">
    <source>
        <dbReference type="ARBA" id="ARBA00023224"/>
    </source>
</evidence>
<evidence type="ECO:0000313" key="15">
    <source>
        <dbReference type="Ensembl" id="ENSGEVP00005016899.1"/>
    </source>
</evidence>
<keyword evidence="6 13" id="KW-1133">Transmembrane helix</keyword>
<keyword evidence="9 12" id="KW-0675">Receptor</keyword>
<keyword evidence="4 12" id="KW-0812">Transmembrane</keyword>
<evidence type="ECO:0000256" key="1">
    <source>
        <dbReference type="ARBA" id="ARBA00004651"/>
    </source>
</evidence>
<dbReference type="Gene3D" id="1.20.1070.10">
    <property type="entry name" value="Rhodopsin 7-helix transmembrane proteins"/>
    <property type="match status" value="1"/>
</dbReference>
<feature type="transmembrane region" description="Helical" evidence="13">
    <location>
        <begin position="247"/>
        <end position="270"/>
    </location>
</feature>
<keyword evidence="16" id="KW-1185">Reference proteome</keyword>
<proteinExistence type="inferred from homology"/>
<dbReference type="InterPro" id="IPR017452">
    <property type="entry name" value="GPCR_Rhodpsn_7TM"/>
</dbReference>
<keyword evidence="2 13" id="KW-1003">Cell membrane</keyword>
<evidence type="ECO:0000256" key="7">
    <source>
        <dbReference type="ARBA" id="ARBA00023040"/>
    </source>
</evidence>
<dbReference type="Ensembl" id="ENSGEVT00005017755.1">
    <property type="protein sequence ID" value="ENSGEVP00005016899.1"/>
    <property type="gene ID" value="ENSGEVG00005011934.1"/>
</dbReference>
<reference evidence="15" key="1">
    <citation type="submission" date="2019-06" db="EMBL/GenBank/DDBJ databases">
        <title>G10K-VGP Goodes thornscrub tortoise genome, primary haplotype.</title>
        <authorList>
            <person name="Murphy B."/>
            <person name="Edwards T."/>
            <person name="Rhie A."/>
            <person name="Koren S."/>
            <person name="Phillippy A."/>
            <person name="Fedrigo O."/>
            <person name="Haase B."/>
            <person name="Mountcastle J."/>
            <person name="Lewin H."/>
            <person name="Damas J."/>
            <person name="Howe K."/>
            <person name="Formenti G."/>
            <person name="Myers G."/>
            <person name="Durbin R."/>
            <person name="Jarvis E.D."/>
        </authorList>
    </citation>
    <scope>NUCLEOTIDE SEQUENCE [LARGE SCALE GENOMIC DNA]</scope>
</reference>
<dbReference type="PROSITE" id="PS50262">
    <property type="entry name" value="G_PROTEIN_RECEP_F1_2"/>
    <property type="match status" value="1"/>
</dbReference>
<evidence type="ECO:0000256" key="4">
    <source>
        <dbReference type="ARBA" id="ARBA00022692"/>
    </source>
</evidence>
<dbReference type="GO" id="GO:0005886">
    <property type="term" value="C:plasma membrane"/>
    <property type="evidence" value="ECO:0007669"/>
    <property type="project" value="UniProtKB-SubCell"/>
</dbReference>
<evidence type="ECO:0000256" key="8">
    <source>
        <dbReference type="ARBA" id="ARBA00023136"/>
    </source>
</evidence>
<reference evidence="15" key="2">
    <citation type="submission" date="2025-08" db="UniProtKB">
        <authorList>
            <consortium name="Ensembl"/>
        </authorList>
    </citation>
    <scope>IDENTIFICATION</scope>
</reference>
<dbReference type="GO" id="GO:0004984">
    <property type="term" value="F:olfactory receptor activity"/>
    <property type="evidence" value="ECO:0007669"/>
    <property type="project" value="InterPro"/>
</dbReference>
<dbReference type="SUPFAM" id="SSF81321">
    <property type="entry name" value="Family A G protein-coupled receptor-like"/>
    <property type="match status" value="1"/>
</dbReference>
<evidence type="ECO:0000256" key="3">
    <source>
        <dbReference type="ARBA" id="ARBA00022606"/>
    </source>
</evidence>
<dbReference type="PRINTS" id="PR00237">
    <property type="entry name" value="GPCRRHODOPSN"/>
</dbReference>
<feature type="transmembrane region" description="Helical" evidence="13">
    <location>
        <begin position="68"/>
        <end position="87"/>
    </location>
</feature>
<keyword evidence="7 12" id="KW-0297">G-protein coupled receptor</keyword>
<feature type="domain" description="G-protein coupled receptors family 1 profile" evidence="14">
    <location>
        <begin position="50"/>
        <end position="299"/>
    </location>
</feature>
<dbReference type="OrthoDB" id="5967130at2759"/>
<evidence type="ECO:0000313" key="16">
    <source>
        <dbReference type="Proteomes" id="UP000694390"/>
    </source>
</evidence>
<evidence type="ECO:0000256" key="9">
    <source>
        <dbReference type="ARBA" id="ARBA00023170"/>
    </source>
</evidence>
<evidence type="ECO:0000256" key="12">
    <source>
        <dbReference type="RuleBase" id="RU000688"/>
    </source>
</evidence>
<evidence type="ECO:0000259" key="14">
    <source>
        <dbReference type="PROSITE" id="PS50262"/>
    </source>
</evidence>
<evidence type="ECO:0000256" key="2">
    <source>
        <dbReference type="ARBA" id="ARBA00022475"/>
    </source>
</evidence>
<keyword evidence="3 13" id="KW-0716">Sensory transduction</keyword>
<feature type="transmembrane region" description="Helical" evidence="13">
    <location>
        <begin position="282"/>
        <end position="301"/>
    </location>
</feature>
<comment type="similarity">
    <text evidence="12">Belongs to the G-protein coupled receptor 1 family.</text>
</comment>
<keyword evidence="11 12" id="KW-0807">Transducer</keyword>